<comment type="similarity">
    <text evidence="5">Belongs to the CsrA/RsmA family.</text>
</comment>
<dbReference type="PANTHER" id="PTHR34984:SF1">
    <property type="entry name" value="CARBON STORAGE REGULATOR"/>
    <property type="match status" value="1"/>
</dbReference>
<protein>
    <recommendedName>
        <fullName evidence="5">Translational regulator CsrA</fullName>
    </recommendedName>
</protein>
<dbReference type="GO" id="GO:0006109">
    <property type="term" value="P:regulation of carbohydrate metabolic process"/>
    <property type="evidence" value="ECO:0007669"/>
    <property type="project" value="InterPro"/>
</dbReference>
<evidence type="ECO:0000256" key="1">
    <source>
        <dbReference type="ARBA" id="ARBA00022490"/>
    </source>
</evidence>
<gene>
    <name evidence="5 6" type="primary">csrA</name>
    <name evidence="6" type="ORF">G8O30_11410</name>
</gene>
<proteinExistence type="inferred from homology"/>
<dbReference type="RefSeq" id="WP_239672181.1">
    <property type="nucleotide sequence ID" value="NZ_CP049742.1"/>
</dbReference>
<dbReference type="Pfam" id="PF02599">
    <property type="entry name" value="CsrA"/>
    <property type="match status" value="1"/>
</dbReference>
<dbReference type="NCBIfam" id="NF002469">
    <property type="entry name" value="PRK01712.1"/>
    <property type="match status" value="1"/>
</dbReference>
<dbReference type="Gene3D" id="2.60.40.4380">
    <property type="entry name" value="Translational regulator CsrA"/>
    <property type="match status" value="1"/>
</dbReference>
<keyword evidence="3 5" id="KW-0810">Translation regulation</keyword>
<organism evidence="6 7">
    <name type="scientific">Mangrovibacillus cuniculi</name>
    <dbReference type="NCBI Taxonomy" id="2593652"/>
    <lineage>
        <taxon>Bacteria</taxon>
        <taxon>Bacillati</taxon>
        <taxon>Bacillota</taxon>
        <taxon>Bacilli</taxon>
        <taxon>Bacillales</taxon>
        <taxon>Bacillaceae</taxon>
        <taxon>Mangrovibacillus</taxon>
    </lineage>
</organism>
<keyword evidence="5" id="KW-1005">Bacterial flagellum biogenesis</keyword>
<dbReference type="GO" id="GO:0048027">
    <property type="term" value="F:mRNA 5'-UTR binding"/>
    <property type="evidence" value="ECO:0007669"/>
    <property type="project" value="UniProtKB-UniRule"/>
</dbReference>
<accession>A0A7S8HGF8</accession>
<dbReference type="FunFam" id="2.60.40.4380:FF:000002">
    <property type="entry name" value="Translational regulator CsrA"/>
    <property type="match status" value="1"/>
</dbReference>
<keyword evidence="7" id="KW-1185">Reference proteome</keyword>
<sequence length="76" mass="8543">MLILTRKSGESIKIGDDIEITVMNVKNDQVKIGIQAPRGIDVFRKEIYMQIQEENAQASLSVADLLSVLPKDEKKE</sequence>
<evidence type="ECO:0000256" key="2">
    <source>
        <dbReference type="ARBA" id="ARBA00022491"/>
    </source>
</evidence>
<evidence type="ECO:0000256" key="4">
    <source>
        <dbReference type="ARBA" id="ARBA00022884"/>
    </source>
</evidence>
<evidence type="ECO:0000313" key="6">
    <source>
        <dbReference type="EMBL" id="QPC47511.1"/>
    </source>
</evidence>
<dbReference type="GO" id="GO:1902208">
    <property type="term" value="P:regulation of bacterial-type flagellum assembly"/>
    <property type="evidence" value="ECO:0007669"/>
    <property type="project" value="UniProtKB-UniRule"/>
</dbReference>
<keyword evidence="4 5" id="KW-0694">RNA-binding</keyword>
<dbReference type="PANTHER" id="PTHR34984">
    <property type="entry name" value="CARBON STORAGE REGULATOR"/>
    <property type="match status" value="1"/>
</dbReference>
<evidence type="ECO:0000256" key="3">
    <source>
        <dbReference type="ARBA" id="ARBA00022845"/>
    </source>
</evidence>
<dbReference type="AlphaFoldDB" id="A0A7S8HGF8"/>
<dbReference type="EMBL" id="CP049742">
    <property type="protein sequence ID" value="QPC47511.1"/>
    <property type="molecule type" value="Genomic_DNA"/>
</dbReference>
<comment type="subcellular location">
    <subcellularLocation>
        <location evidence="5">Cytoplasm</location>
    </subcellularLocation>
</comment>
<comment type="subunit">
    <text evidence="5">Homodimer; the beta-strands of each monomer intercalate to form a hydrophobic core, while the alpha-helices form wings that extend away from the core.</text>
</comment>
<dbReference type="SUPFAM" id="SSF117130">
    <property type="entry name" value="CsrA-like"/>
    <property type="match status" value="1"/>
</dbReference>
<evidence type="ECO:0000256" key="5">
    <source>
        <dbReference type="HAMAP-Rule" id="MF_00167"/>
    </source>
</evidence>
<dbReference type="GO" id="GO:0044781">
    <property type="term" value="P:bacterial-type flagellum organization"/>
    <property type="evidence" value="ECO:0007669"/>
    <property type="project" value="UniProtKB-KW"/>
</dbReference>
<reference evidence="6 7" key="1">
    <citation type="submission" date="2019-07" db="EMBL/GenBank/DDBJ databases">
        <title>Genome sequence of 2 isolates from Red Sea Mangroves.</title>
        <authorList>
            <person name="Sefrji F."/>
            <person name="Michoud G."/>
            <person name="Merlino G."/>
            <person name="Daffonchio D."/>
        </authorList>
    </citation>
    <scope>NUCLEOTIDE SEQUENCE [LARGE SCALE GENOMIC DNA]</scope>
    <source>
        <strain evidence="6 7">R1DC41</strain>
    </source>
</reference>
<comment type="function">
    <text evidence="5">A translational regulator that binds mRNA to regulate translation initiation and/or mRNA stability. Usually binds in the 5'-UTR at or near the Shine-Dalgarno sequence preventing ribosome-binding, thus repressing translation. Its main target seems to be the major flagellin gene, while its function is anatagonized by FliW.</text>
</comment>
<dbReference type="HAMAP" id="MF_00167">
    <property type="entry name" value="CsrA"/>
    <property type="match status" value="1"/>
</dbReference>
<dbReference type="InterPro" id="IPR003751">
    <property type="entry name" value="CsrA"/>
</dbReference>
<keyword evidence="2 5" id="KW-0678">Repressor</keyword>
<keyword evidence="1 5" id="KW-0963">Cytoplasm</keyword>
<name>A0A7S8HGF8_9BACI</name>
<dbReference type="GO" id="GO:0006402">
    <property type="term" value="P:mRNA catabolic process"/>
    <property type="evidence" value="ECO:0007669"/>
    <property type="project" value="InterPro"/>
</dbReference>
<dbReference type="Proteomes" id="UP000593626">
    <property type="component" value="Chromosome"/>
</dbReference>
<dbReference type="GO" id="GO:0005829">
    <property type="term" value="C:cytosol"/>
    <property type="evidence" value="ECO:0007669"/>
    <property type="project" value="TreeGrafter"/>
</dbReference>
<dbReference type="KEGG" id="mcui:G8O30_11410"/>
<dbReference type="InterPro" id="IPR036107">
    <property type="entry name" value="CsrA_sf"/>
</dbReference>
<dbReference type="NCBIfam" id="TIGR00202">
    <property type="entry name" value="csrA"/>
    <property type="match status" value="1"/>
</dbReference>
<dbReference type="GO" id="GO:0045947">
    <property type="term" value="P:negative regulation of translational initiation"/>
    <property type="evidence" value="ECO:0007669"/>
    <property type="project" value="UniProtKB-UniRule"/>
</dbReference>
<evidence type="ECO:0000313" key="7">
    <source>
        <dbReference type="Proteomes" id="UP000593626"/>
    </source>
</evidence>